<dbReference type="GO" id="GO:0017056">
    <property type="term" value="F:structural constituent of nuclear pore"/>
    <property type="evidence" value="ECO:0007669"/>
    <property type="project" value="TreeGrafter"/>
</dbReference>
<accession>A0AAD2H4J1</accession>
<name>A0AAD2H4J1_9AGAR</name>
<feature type="region of interest" description="Disordered" evidence="9">
    <location>
        <begin position="260"/>
        <end position="299"/>
    </location>
</feature>
<evidence type="ECO:0000313" key="11">
    <source>
        <dbReference type="EMBL" id="CAK5267918.1"/>
    </source>
</evidence>
<evidence type="ECO:0000256" key="1">
    <source>
        <dbReference type="ARBA" id="ARBA00004567"/>
    </source>
</evidence>
<dbReference type="GO" id="GO:0005543">
    <property type="term" value="F:phospholipid binding"/>
    <property type="evidence" value="ECO:0007669"/>
    <property type="project" value="TreeGrafter"/>
</dbReference>
<comment type="subcellular location">
    <subcellularLocation>
        <location evidence="1">Nucleus</location>
        <location evidence="1">Nuclear pore complex</location>
    </subcellularLocation>
</comment>
<feature type="region of interest" description="Disordered" evidence="9">
    <location>
        <begin position="1"/>
        <end position="46"/>
    </location>
</feature>
<keyword evidence="7 8" id="KW-0539">Nucleus</keyword>
<feature type="domain" description="RRM Nup35-type" evidence="10">
    <location>
        <begin position="170"/>
        <end position="251"/>
    </location>
</feature>
<feature type="region of interest" description="Disordered" evidence="9">
    <location>
        <begin position="311"/>
        <end position="345"/>
    </location>
</feature>
<sequence length="358" mass="37779">MPSSPLGFSVAGMASTSQLGQSHNHGQNLNTWGGANPGGSLSNSFTDALAQPRSHYQPGYLMSASQSNNAPAGSQRQDEPPVVPTKAKMNHVFSRGPASDFGMDSMFQSTRQRQALPDEDAPPMSSINDIPNEIYADTTTSSFQPRLSALNPTFARGLRSRPTPALQSSTADLLYIIVFGYPPDKFTLTVDYFKNLGDATEADKHLEIVNCFKLGYYDPADAVRALRKNGEVISGTWMVGVKWADVTQAETMLAQAVTRRMSPDPNAMAVDTPSRNDNSSPSYGGGGANSPPAPMVGTPIRLAPASSAFRRTGAPSAPIATAPSTPVAHASTAGPAPYANASPTKGVLGQVSDMIFGW</sequence>
<keyword evidence="6 8" id="KW-0906">Nuclear pore complex</keyword>
<keyword evidence="5" id="KW-0811">Translocation</keyword>
<evidence type="ECO:0000256" key="8">
    <source>
        <dbReference type="PROSITE-ProRule" id="PRU00804"/>
    </source>
</evidence>
<reference evidence="11" key="1">
    <citation type="submission" date="2023-11" db="EMBL/GenBank/DDBJ databases">
        <authorList>
            <person name="De Vega J J."/>
            <person name="De Vega J J."/>
        </authorList>
    </citation>
    <scope>NUCLEOTIDE SEQUENCE</scope>
</reference>
<gene>
    <name evidence="11" type="ORF">MYCIT1_LOCUS10837</name>
</gene>
<dbReference type="InterPro" id="IPR007846">
    <property type="entry name" value="RRM_NUP35_dom"/>
</dbReference>
<evidence type="ECO:0000256" key="5">
    <source>
        <dbReference type="ARBA" id="ARBA00023010"/>
    </source>
</evidence>
<protein>
    <recommendedName>
        <fullName evidence="10">RRM Nup35-type domain-containing protein</fullName>
    </recommendedName>
</protein>
<organism evidence="11 12">
    <name type="scientific">Mycena citricolor</name>
    <dbReference type="NCBI Taxonomy" id="2018698"/>
    <lineage>
        <taxon>Eukaryota</taxon>
        <taxon>Fungi</taxon>
        <taxon>Dikarya</taxon>
        <taxon>Basidiomycota</taxon>
        <taxon>Agaricomycotina</taxon>
        <taxon>Agaricomycetes</taxon>
        <taxon>Agaricomycetidae</taxon>
        <taxon>Agaricales</taxon>
        <taxon>Marasmiineae</taxon>
        <taxon>Mycenaceae</taxon>
        <taxon>Mycena</taxon>
    </lineage>
</organism>
<dbReference type="GO" id="GO:0051028">
    <property type="term" value="P:mRNA transport"/>
    <property type="evidence" value="ECO:0007669"/>
    <property type="project" value="UniProtKB-UniRule"/>
</dbReference>
<evidence type="ECO:0000313" key="12">
    <source>
        <dbReference type="Proteomes" id="UP001295794"/>
    </source>
</evidence>
<evidence type="ECO:0000256" key="7">
    <source>
        <dbReference type="ARBA" id="ARBA00023242"/>
    </source>
</evidence>
<comment type="caution">
    <text evidence="11">The sequence shown here is derived from an EMBL/GenBank/DDBJ whole genome shotgun (WGS) entry which is preliminary data.</text>
</comment>
<evidence type="ECO:0000256" key="6">
    <source>
        <dbReference type="ARBA" id="ARBA00023132"/>
    </source>
</evidence>
<dbReference type="Proteomes" id="UP001295794">
    <property type="component" value="Unassembled WGS sequence"/>
</dbReference>
<dbReference type="GO" id="GO:0006607">
    <property type="term" value="P:NLS-bearing protein import into nucleus"/>
    <property type="evidence" value="ECO:0007669"/>
    <property type="project" value="TreeGrafter"/>
</dbReference>
<evidence type="ECO:0000256" key="2">
    <source>
        <dbReference type="ARBA" id="ARBA00022448"/>
    </source>
</evidence>
<keyword evidence="3 8" id="KW-0509">mRNA transport</keyword>
<dbReference type="InterPro" id="IPR035979">
    <property type="entry name" value="RBD_domain_sf"/>
</dbReference>
<dbReference type="PANTHER" id="PTHR21527:SF6">
    <property type="entry name" value="NUCLEOPORIN NUP35"/>
    <property type="match status" value="1"/>
</dbReference>
<evidence type="ECO:0000256" key="9">
    <source>
        <dbReference type="SAM" id="MobiDB-lite"/>
    </source>
</evidence>
<dbReference type="InterPro" id="IPR012677">
    <property type="entry name" value="Nucleotide-bd_a/b_plait_sf"/>
</dbReference>
<dbReference type="PANTHER" id="PTHR21527">
    <property type="entry name" value="NUCLEOPORIN NUP35"/>
    <property type="match status" value="1"/>
</dbReference>
<dbReference type="AlphaFoldDB" id="A0AAD2H4J1"/>
<evidence type="ECO:0000259" key="10">
    <source>
        <dbReference type="PROSITE" id="PS51472"/>
    </source>
</evidence>
<dbReference type="GO" id="GO:0003676">
    <property type="term" value="F:nucleic acid binding"/>
    <property type="evidence" value="ECO:0007669"/>
    <property type="project" value="InterPro"/>
</dbReference>
<evidence type="ECO:0000256" key="3">
    <source>
        <dbReference type="ARBA" id="ARBA00022816"/>
    </source>
</evidence>
<dbReference type="GO" id="GO:0044615">
    <property type="term" value="C:nuclear pore nuclear basket"/>
    <property type="evidence" value="ECO:0007669"/>
    <property type="project" value="TreeGrafter"/>
</dbReference>
<feature type="compositionally biased region" description="Polar residues" evidence="9">
    <location>
        <begin position="273"/>
        <end position="282"/>
    </location>
</feature>
<keyword evidence="12" id="KW-1185">Reference proteome</keyword>
<dbReference type="EMBL" id="CAVNYO010000136">
    <property type="protein sequence ID" value="CAK5267918.1"/>
    <property type="molecule type" value="Genomic_DNA"/>
</dbReference>
<dbReference type="GO" id="GO:0006999">
    <property type="term" value="P:nuclear pore organization"/>
    <property type="evidence" value="ECO:0007669"/>
    <property type="project" value="TreeGrafter"/>
</dbReference>
<feature type="compositionally biased region" description="Polar residues" evidence="9">
    <location>
        <begin position="63"/>
        <end position="75"/>
    </location>
</feature>
<evidence type="ECO:0000256" key="4">
    <source>
        <dbReference type="ARBA" id="ARBA00022927"/>
    </source>
</evidence>
<proteinExistence type="predicted"/>
<dbReference type="SUPFAM" id="SSF54928">
    <property type="entry name" value="RNA-binding domain, RBD"/>
    <property type="match status" value="1"/>
</dbReference>
<feature type="compositionally biased region" description="Low complexity" evidence="9">
    <location>
        <begin position="314"/>
        <end position="326"/>
    </location>
</feature>
<dbReference type="Pfam" id="PF05172">
    <property type="entry name" value="RRM_Nup35"/>
    <property type="match status" value="1"/>
</dbReference>
<feature type="compositionally biased region" description="Polar residues" evidence="9">
    <location>
        <begin position="14"/>
        <end position="46"/>
    </location>
</feature>
<dbReference type="GO" id="GO:0044613">
    <property type="term" value="C:nuclear pore central transport channel"/>
    <property type="evidence" value="ECO:0007669"/>
    <property type="project" value="TreeGrafter"/>
</dbReference>
<dbReference type="Gene3D" id="3.30.70.330">
    <property type="match status" value="1"/>
</dbReference>
<keyword evidence="4" id="KW-0653">Protein transport</keyword>
<feature type="region of interest" description="Disordered" evidence="9">
    <location>
        <begin position="59"/>
        <end position="83"/>
    </location>
</feature>
<keyword evidence="2 8" id="KW-0813">Transport</keyword>
<dbReference type="PROSITE" id="PS51472">
    <property type="entry name" value="RRM_NUP35"/>
    <property type="match status" value="1"/>
</dbReference>